<dbReference type="Gene3D" id="1.10.238.10">
    <property type="entry name" value="EF-hand"/>
    <property type="match status" value="2"/>
</dbReference>
<evidence type="ECO:0000259" key="2">
    <source>
        <dbReference type="PROSITE" id="PS50222"/>
    </source>
</evidence>
<dbReference type="PROSITE" id="PS00018">
    <property type="entry name" value="EF_HAND_1"/>
    <property type="match status" value="2"/>
</dbReference>
<dbReference type="EnsemblProtists" id="EOD06692">
    <property type="protein sequence ID" value="EOD06692"/>
    <property type="gene ID" value="EMIHUDRAFT_249715"/>
</dbReference>
<dbReference type="GeneID" id="17252850"/>
<accession>A0A0D3I607</accession>
<reference evidence="3" key="2">
    <citation type="submission" date="2024-10" db="UniProtKB">
        <authorList>
            <consortium name="EnsemblProtists"/>
        </authorList>
    </citation>
    <scope>IDENTIFICATION</scope>
</reference>
<dbReference type="HOGENOM" id="CLU_1443509_0_0_1"/>
<dbReference type="Proteomes" id="UP000013827">
    <property type="component" value="Unassembled WGS sequence"/>
</dbReference>
<dbReference type="Pfam" id="PF13405">
    <property type="entry name" value="EF-hand_6"/>
    <property type="match status" value="1"/>
</dbReference>
<dbReference type="SUPFAM" id="SSF47473">
    <property type="entry name" value="EF-hand"/>
    <property type="match status" value="1"/>
</dbReference>
<dbReference type="RefSeq" id="XP_005759121.1">
    <property type="nucleotide sequence ID" value="XM_005759064.1"/>
</dbReference>
<dbReference type="CDD" id="cd00051">
    <property type="entry name" value="EFh"/>
    <property type="match status" value="1"/>
</dbReference>
<dbReference type="InterPro" id="IPR011992">
    <property type="entry name" value="EF-hand-dom_pair"/>
</dbReference>
<dbReference type="GO" id="GO:0005509">
    <property type="term" value="F:calcium ion binding"/>
    <property type="evidence" value="ECO:0007669"/>
    <property type="project" value="InterPro"/>
</dbReference>
<proteinExistence type="predicted"/>
<dbReference type="PaxDb" id="2903-EOD06692"/>
<name>A0A0D3I607_EMIH1</name>
<evidence type="ECO:0000313" key="3">
    <source>
        <dbReference type="EnsemblProtists" id="EOD06692"/>
    </source>
</evidence>
<feature type="domain" description="EF-hand" evidence="2">
    <location>
        <begin position="108"/>
        <end position="143"/>
    </location>
</feature>
<dbReference type="InterPro" id="IPR018247">
    <property type="entry name" value="EF_Hand_1_Ca_BS"/>
</dbReference>
<protein>
    <recommendedName>
        <fullName evidence="2">EF-hand domain-containing protein</fullName>
    </recommendedName>
</protein>
<dbReference type="InterPro" id="IPR002048">
    <property type="entry name" value="EF_hand_dom"/>
</dbReference>
<organism evidence="3 4">
    <name type="scientific">Emiliania huxleyi (strain CCMP1516)</name>
    <dbReference type="NCBI Taxonomy" id="280463"/>
    <lineage>
        <taxon>Eukaryota</taxon>
        <taxon>Haptista</taxon>
        <taxon>Haptophyta</taxon>
        <taxon>Prymnesiophyceae</taxon>
        <taxon>Isochrysidales</taxon>
        <taxon>Noelaerhabdaceae</taxon>
        <taxon>Emiliania</taxon>
    </lineage>
</organism>
<keyword evidence="1" id="KW-0106">Calcium</keyword>
<dbReference type="SMART" id="SM00054">
    <property type="entry name" value="EFh"/>
    <property type="match status" value="2"/>
</dbReference>
<sequence>MPLILPKPLKEWSGDEIRGILKIFRDFDADKDGQIDEKEVEHLAEAMGVDLNVDDGDKYTKDGKIDPMEFFAFYSGCSPAEASIAFVDHAQQFDALKGKGSLQEYTDQEIKDIMAIFKQFDKDGDGTIGESELQALAKTLMVDLDMAEADQLVKDGVVSRAEFFKFYTGCSDEEAQKVFQRASFGAAA</sequence>
<evidence type="ECO:0000256" key="1">
    <source>
        <dbReference type="ARBA" id="ARBA00022837"/>
    </source>
</evidence>
<reference evidence="4" key="1">
    <citation type="journal article" date="2013" name="Nature">
        <title>Pan genome of the phytoplankton Emiliania underpins its global distribution.</title>
        <authorList>
            <person name="Read B.A."/>
            <person name="Kegel J."/>
            <person name="Klute M.J."/>
            <person name="Kuo A."/>
            <person name="Lefebvre S.C."/>
            <person name="Maumus F."/>
            <person name="Mayer C."/>
            <person name="Miller J."/>
            <person name="Monier A."/>
            <person name="Salamov A."/>
            <person name="Young J."/>
            <person name="Aguilar M."/>
            <person name="Claverie J.M."/>
            <person name="Frickenhaus S."/>
            <person name="Gonzalez K."/>
            <person name="Herman E.K."/>
            <person name="Lin Y.C."/>
            <person name="Napier J."/>
            <person name="Ogata H."/>
            <person name="Sarno A.F."/>
            <person name="Shmutz J."/>
            <person name="Schroeder D."/>
            <person name="de Vargas C."/>
            <person name="Verret F."/>
            <person name="von Dassow P."/>
            <person name="Valentin K."/>
            <person name="Van de Peer Y."/>
            <person name="Wheeler G."/>
            <person name="Dacks J.B."/>
            <person name="Delwiche C.F."/>
            <person name="Dyhrman S.T."/>
            <person name="Glockner G."/>
            <person name="John U."/>
            <person name="Richards T."/>
            <person name="Worden A.Z."/>
            <person name="Zhang X."/>
            <person name="Grigoriev I.V."/>
            <person name="Allen A.E."/>
            <person name="Bidle K."/>
            <person name="Borodovsky M."/>
            <person name="Bowler C."/>
            <person name="Brownlee C."/>
            <person name="Cock J.M."/>
            <person name="Elias M."/>
            <person name="Gladyshev V.N."/>
            <person name="Groth M."/>
            <person name="Guda C."/>
            <person name="Hadaegh A."/>
            <person name="Iglesias-Rodriguez M.D."/>
            <person name="Jenkins J."/>
            <person name="Jones B.M."/>
            <person name="Lawson T."/>
            <person name="Leese F."/>
            <person name="Lindquist E."/>
            <person name="Lobanov A."/>
            <person name="Lomsadze A."/>
            <person name="Malik S.B."/>
            <person name="Marsh M.E."/>
            <person name="Mackinder L."/>
            <person name="Mock T."/>
            <person name="Mueller-Roeber B."/>
            <person name="Pagarete A."/>
            <person name="Parker M."/>
            <person name="Probert I."/>
            <person name="Quesneville H."/>
            <person name="Raines C."/>
            <person name="Rensing S.A."/>
            <person name="Riano-Pachon D.M."/>
            <person name="Richier S."/>
            <person name="Rokitta S."/>
            <person name="Shiraiwa Y."/>
            <person name="Soanes D.M."/>
            <person name="van der Giezen M."/>
            <person name="Wahlund T.M."/>
            <person name="Williams B."/>
            <person name="Wilson W."/>
            <person name="Wolfe G."/>
            <person name="Wurch L.L."/>
        </authorList>
    </citation>
    <scope>NUCLEOTIDE SEQUENCE</scope>
</reference>
<evidence type="ECO:0000313" key="4">
    <source>
        <dbReference type="Proteomes" id="UP000013827"/>
    </source>
</evidence>
<dbReference type="PROSITE" id="PS50222">
    <property type="entry name" value="EF_HAND_2"/>
    <property type="match status" value="2"/>
</dbReference>
<keyword evidence="4" id="KW-1185">Reference proteome</keyword>
<dbReference type="KEGG" id="ehx:EMIHUDRAFT_249715"/>
<feature type="domain" description="EF-hand" evidence="2">
    <location>
        <begin position="15"/>
        <end position="50"/>
    </location>
</feature>
<dbReference type="AlphaFoldDB" id="A0A0D3I607"/>
<dbReference type="Pfam" id="PF13499">
    <property type="entry name" value="EF-hand_7"/>
    <property type="match status" value="1"/>
</dbReference>